<proteinExistence type="predicted"/>
<dbReference type="EMBL" id="RCHU02000008">
    <property type="protein sequence ID" value="KAL3581181.1"/>
    <property type="molecule type" value="Genomic_DNA"/>
</dbReference>
<protein>
    <submittedName>
        <fullName evidence="1">Uncharacterized protein</fullName>
    </submittedName>
</protein>
<name>A0ACC4BSY8_POPAL</name>
<sequence>MDILVNLHLAMEIIQWNWVFYAVIWGSIAATSICVMILNAIPMFVGYCKNQPLKTNSSKKFSKAELSSVDKQPITRSKIAECASVDGDDCIKELVERIDPGKGLGVEIREFDVKIAVEQARIESQALSIDVISLDVAVQCPGRVAVHLSCRETNVLNMSGKGSR</sequence>
<organism evidence="1 2">
    <name type="scientific">Populus alba</name>
    <name type="common">White poplar</name>
    <dbReference type="NCBI Taxonomy" id="43335"/>
    <lineage>
        <taxon>Eukaryota</taxon>
        <taxon>Viridiplantae</taxon>
        <taxon>Streptophyta</taxon>
        <taxon>Embryophyta</taxon>
        <taxon>Tracheophyta</taxon>
        <taxon>Spermatophyta</taxon>
        <taxon>Magnoliopsida</taxon>
        <taxon>eudicotyledons</taxon>
        <taxon>Gunneridae</taxon>
        <taxon>Pentapetalae</taxon>
        <taxon>rosids</taxon>
        <taxon>fabids</taxon>
        <taxon>Malpighiales</taxon>
        <taxon>Salicaceae</taxon>
        <taxon>Saliceae</taxon>
        <taxon>Populus</taxon>
    </lineage>
</organism>
<evidence type="ECO:0000313" key="1">
    <source>
        <dbReference type="EMBL" id="KAL3581181.1"/>
    </source>
</evidence>
<comment type="caution">
    <text evidence="1">The sequence shown here is derived from an EMBL/GenBank/DDBJ whole genome shotgun (WGS) entry which is preliminary data.</text>
</comment>
<accession>A0ACC4BSY8</accession>
<keyword evidence="2" id="KW-1185">Reference proteome</keyword>
<reference evidence="1 2" key="1">
    <citation type="journal article" date="2024" name="Plant Biotechnol. J.">
        <title>Genome and CRISPR/Cas9 system of a widespread forest tree (Populus alba) in the world.</title>
        <authorList>
            <person name="Liu Y.J."/>
            <person name="Jiang P.F."/>
            <person name="Han X.M."/>
            <person name="Li X.Y."/>
            <person name="Wang H.M."/>
            <person name="Wang Y.J."/>
            <person name="Wang X.X."/>
            <person name="Zeng Q.Y."/>
        </authorList>
    </citation>
    <scope>NUCLEOTIDE SEQUENCE [LARGE SCALE GENOMIC DNA]</scope>
    <source>
        <strain evidence="2">cv. PAL-ZL1</strain>
    </source>
</reference>
<dbReference type="Proteomes" id="UP000309997">
    <property type="component" value="Unassembled WGS sequence"/>
</dbReference>
<evidence type="ECO:0000313" key="2">
    <source>
        <dbReference type="Proteomes" id="UP000309997"/>
    </source>
</evidence>
<gene>
    <name evidence="1" type="ORF">D5086_015513</name>
</gene>